<evidence type="ECO:0000256" key="1">
    <source>
        <dbReference type="ARBA" id="ARBA00004922"/>
    </source>
</evidence>
<dbReference type="GeneID" id="19017983"/>
<dbReference type="Pfam" id="PF00852">
    <property type="entry name" value="Glyco_transf_10"/>
    <property type="match status" value="1"/>
</dbReference>
<feature type="region of interest" description="Disordered" evidence="6">
    <location>
        <begin position="132"/>
        <end position="154"/>
    </location>
</feature>
<evidence type="ECO:0000256" key="5">
    <source>
        <dbReference type="RuleBase" id="RU003832"/>
    </source>
</evidence>
<dbReference type="KEGG" id="bpg:Bathy01g02480"/>
<dbReference type="EC" id="2.4.1.-" evidence="5"/>
<name>K8EXZ9_9CHLO</name>
<dbReference type="Gene3D" id="3.40.50.11660">
    <property type="entry name" value="Glycosyl transferase family 10, C-terminal domain"/>
    <property type="match status" value="1"/>
</dbReference>
<keyword evidence="5" id="KW-1133">Transmembrane helix</keyword>
<feature type="domain" description="Fucosyltransferase C-terminal" evidence="7">
    <location>
        <begin position="349"/>
        <end position="490"/>
    </location>
</feature>
<dbReference type="GO" id="GO:0046920">
    <property type="term" value="F:alpha-(1-&gt;3)-fucosyltransferase activity"/>
    <property type="evidence" value="ECO:0007669"/>
    <property type="project" value="TreeGrafter"/>
</dbReference>
<evidence type="ECO:0000256" key="4">
    <source>
        <dbReference type="ARBA" id="ARBA00022679"/>
    </source>
</evidence>
<keyword evidence="3 5" id="KW-0328">Glycosyltransferase</keyword>
<dbReference type="InterPro" id="IPR055270">
    <property type="entry name" value="Glyco_tran_10_C"/>
</dbReference>
<dbReference type="InterPro" id="IPR038577">
    <property type="entry name" value="GT10-like_C_sf"/>
</dbReference>
<dbReference type="RefSeq" id="XP_007515254.1">
    <property type="nucleotide sequence ID" value="XM_007515192.1"/>
</dbReference>
<comment type="similarity">
    <text evidence="2 5">Belongs to the glycosyltransferase 10 family.</text>
</comment>
<dbReference type="UniPathway" id="UPA00378"/>
<keyword evidence="9" id="KW-1185">Reference proteome</keyword>
<keyword evidence="4 5" id="KW-0808">Transferase</keyword>
<comment type="subcellular location">
    <subcellularLocation>
        <location evidence="5">Golgi apparatus</location>
        <location evidence="5">Golgi stack membrane</location>
        <topology evidence="5">Single-pass type II membrane protein</topology>
    </subcellularLocation>
</comment>
<organism evidence="8 9">
    <name type="scientific">Bathycoccus prasinos</name>
    <dbReference type="NCBI Taxonomy" id="41875"/>
    <lineage>
        <taxon>Eukaryota</taxon>
        <taxon>Viridiplantae</taxon>
        <taxon>Chlorophyta</taxon>
        <taxon>Mamiellophyceae</taxon>
        <taxon>Mamiellales</taxon>
        <taxon>Bathycoccaceae</taxon>
        <taxon>Bathycoccus</taxon>
    </lineage>
</organism>
<comment type="pathway">
    <text evidence="1">Protein modification; protein glycosylation.</text>
</comment>
<evidence type="ECO:0000313" key="9">
    <source>
        <dbReference type="Proteomes" id="UP000198341"/>
    </source>
</evidence>
<dbReference type="eggNOG" id="KOG2619">
    <property type="taxonomic scope" value="Eukaryota"/>
</dbReference>
<dbReference type="GO" id="GO:0032580">
    <property type="term" value="C:Golgi cisterna membrane"/>
    <property type="evidence" value="ECO:0007669"/>
    <property type="project" value="UniProtKB-SubCell"/>
</dbReference>
<dbReference type="PANTHER" id="PTHR11929:SF194">
    <property type="entry name" value="ALPHA-(1,3)-FUCOSYLTRANSFERASE 10"/>
    <property type="match status" value="1"/>
</dbReference>
<dbReference type="OrthoDB" id="498742at2759"/>
<evidence type="ECO:0000256" key="2">
    <source>
        <dbReference type="ARBA" id="ARBA00008919"/>
    </source>
</evidence>
<gene>
    <name evidence="8" type="ORF">Bathy01g02480</name>
</gene>
<evidence type="ECO:0000256" key="6">
    <source>
        <dbReference type="SAM" id="MobiDB-lite"/>
    </source>
</evidence>
<evidence type="ECO:0000256" key="3">
    <source>
        <dbReference type="ARBA" id="ARBA00022676"/>
    </source>
</evidence>
<dbReference type="AlphaFoldDB" id="K8EXZ9"/>
<keyword evidence="5" id="KW-0812">Transmembrane</keyword>
<dbReference type="SUPFAM" id="SSF53756">
    <property type="entry name" value="UDP-Glycosyltransferase/glycogen phosphorylase"/>
    <property type="match status" value="1"/>
</dbReference>
<feature type="transmembrane region" description="Helical" evidence="5">
    <location>
        <begin position="50"/>
        <end position="68"/>
    </location>
</feature>
<dbReference type="InterPro" id="IPR001503">
    <property type="entry name" value="Glyco_trans_10"/>
</dbReference>
<evidence type="ECO:0000259" key="7">
    <source>
        <dbReference type="Pfam" id="PF00852"/>
    </source>
</evidence>
<keyword evidence="5" id="KW-0333">Golgi apparatus</keyword>
<accession>K8EXZ9</accession>
<feature type="region of interest" description="Disordered" evidence="6">
    <location>
        <begin position="83"/>
        <end position="114"/>
    </location>
</feature>
<keyword evidence="5" id="KW-0472">Membrane</keyword>
<dbReference type="PANTHER" id="PTHR11929">
    <property type="entry name" value="ALPHA- 1,3 -FUCOSYLTRANSFERASE"/>
    <property type="match status" value="1"/>
</dbReference>
<evidence type="ECO:0000313" key="8">
    <source>
        <dbReference type="EMBL" id="CCO14133.1"/>
    </source>
</evidence>
<feature type="compositionally biased region" description="Polar residues" evidence="6">
    <location>
        <begin position="99"/>
        <end position="112"/>
    </location>
</feature>
<sequence length="587" mass="65410">MSRFSRKETEIAPEEAPLLINAADLDSRVASSHSASSSTASMTTTTSKKVVGLTGLASMMVLFAVAGFKSGNDGFDVIHKAESSASKSTSKQQRENGRIATTTSGGRANKQSLGEIPLTAQSYDAIRDMVMKDEEKSKSKKRGSTSSSSSSSAYASDPLLTLLSKDGADAKSFPSLVPQFDENDFAFADGSWKHRPAKEHNGKFTMCLAGGKDSWDGTYTGNLNTLYEPGLCIGEVREELSADCDVRLFNQGAFLWTADYKTEHAEGEDPHFLPPKKDHSKQVDFYYAHESADHYGYELKDPKSLKNMQYIAAFHPTKTGLWYPFGPSISALLTDYELWKLPKEARVPAIAWWAKDCAEDRSAILKHIATRFPVMSMGGCEHNMDALNDPGRDGNHMEQDLIKSQFMFYFALENGVQCPNYMTEKLWDSLTRGSIPIYVGWDGIEDYIPSKESVIDLRDFNSVDELAAKLEQYTTDEKLYQKAHEWRTKNPKTWPEGFRNLVRHVSSDLKAGMCNTLRQGLPGKGHAKDQESETCDHNPTVLGEPAQRITNNYRQAAIKSWQEFLSRDCNEDECAWYKLSALAAANR</sequence>
<protein>
    <recommendedName>
        <fullName evidence="5">Fucosyltransferase</fullName>
        <ecNumber evidence="5">2.4.1.-</ecNumber>
    </recommendedName>
</protein>
<reference evidence="8 9" key="1">
    <citation type="submission" date="2011-10" db="EMBL/GenBank/DDBJ databases">
        <authorList>
            <person name="Genoscope - CEA"/>
        </authorList>
    </citation>
    <scope>NUCLEOTIDE SEQUENCE [LARGE SCALE GENOMIC DNA]</scope>
    <source>
        <strain evidence="8 9">RCC 1105</strain>
    </source>
</reference>
<dbReference type="EMBL" id="FO082278">
    <property type="protein sequence ID" value="CCO14133.1"/>
    <property type="molecule type" value="Genomic_DNA"/>
</dbReference>
<dbReference type="Proteomes" id="UP000198341">
    <property type="component" value="Chromosome 1"/>
</dbReference>
<proteinExistence type="inferred from homology"/>